<sequence length="244" mass="26139">MSQTGTGTDSQRPADVPAPRTPGALRCEMWFADIASVRPAHLALLNDVEQRRRERYLKEADRARFTAGVALTRLVVAQQTGTVPDRVRVDRTCPRCSEPHGKPRIVDADVHMSLSHSGDKVAFALTREAAVGVDVEVVGDRDVTGLAEAVLVAAEPVRRAEEFYTYWCRKESVVKATGEGLRVPLREVVVSPADTPAQLISYRGAALACSLADLSVGPGYAAAVTVLAEGSLSVRIHDASAVLA</sequence>
<dbReference type="EMBL" id="BONZ01000024">
    <property type="protein sequence ID" value="GIH14418.1"/>
    <property type="molecule type" value="Genomic_DNA"/>
</dbReference>
<evidence type="ECO:0000259" key="4">
    <source>
        <dbReference type="Pfam" id="PF01648"/>
    </source>
</evidence>
<evidence type="ECO:0000313" key="6">
    <source>
        <dbReference type="Proteomes" id="UP000642748"/>
    </source>
</evidence>
<proteinExistence type="inferred from homology"/>
<dbReference type="RefSeq" id="WP_203918088.1">
    <property type="nucleotide sequence ID" value="NZ_BONZ01000024.1"/>
</dbReference>
<evidence type="ECO:0000256" key="1">
    <source>
        <dbReference type="ARBA" id="ARBA00010990"/>
    </source>
</evidence>
<dbReference type="PANTHER" id="PTHR12215">
    <property type="entry name" value="PHOSPHOPANTETHEINE TRANSFERASE"/>
    <property type="match status" value="1"/>
</dbReference>
<protein>
    <submittedName>
        <fullName evidence="5">4'-phosphopantetheinyl transferase</fullName>
    </submittedName>
</protein>
<dbReference type="AlphaFoldDB" id="A0A8J3QNX1"/>
<organism evidence="5 6">
    <name type="scientific">Rugosimonospora africana</name>
    <dbReference type="NCBI Taxonomy" id="556532"/>
    <lineage>
        <taxon>Bacteria</taxon>
        <taxon>Bacillati</taxon>
        <taxon>Actinomycetota</taxon>
        <taxon>Actinomycetes</taxon>
        <taxon>Micromonosporales</taxon>
        <taxon>Micromonosporaceae</taxon>
        <taxon>Rugosimonospora</taxon>
    </lineage>
</organism>
<feature type="region of interest" description="Disordered" evidence="3">
    <location>
        <begin position="1"/>
        <end position="20"/>
    </location>
</feature>
<name>A0A8J3QNX1_9ACTN</name>
<evidence type="ECO:0000313" key="5">
    <source>
        <dbReference type="EMBL" id="GIH14418.1"/>
    </source>
</evidence>
<dbReference type="InterPro" id="IPR008278">
    <property type="entry name" value="4-PPantetheinyl_Trfase_dom"/>
</dbReference>
<feature type="domain" description="4'-phosphopantetheinyl transferase" evidence="4">
    <location>
        <begin position="130"/>
        <end position="224"/>
    </location>
</feature>
<reference evidence="5" key="1">
    <citation type="submission" date="2021-01" db="EMBL/GenBank/DDBJ databases">
        <title>Whole genome shotgun sequence of Rugosimonospora africana NBRC 104875.</title>
        <authorList>
            <person name="Komaki H."/>
            <person name="Tamura T."/>
        </authorList>
    </citation>
    <scope>NUCLEOTIDE SEQUENCE</scope>
    <source>
        <strain evidence="5">NBRC 104875</strain>
    </source>
</reference>
<dbReference type="SUPFAM" id="SSF56214">
    <property type="entry name" value="4'-phosphopantetheinyl transferase"/>
    <property type="match status" value="2"/>
</dbReference>
<gene>
    <name evidence="5" type="ORF">Raf01_25900</name>
</gene>
<dbReference type="GO" id="GO:0008897">
    <property type="term" value="F:holo-[acyl-carrier-protein] synthase activity"/>
    <property type="evidence" value="ECO:0007669"/>
    <property type="project" value="InterPro"/>
</dbReference>
<dbReference type="PANTHER" id="PTHR12215:SF10">
    <property type="entry name" value="L-AMINOADIPATE-SEMIALDEHYDE DEHYDROGENASE-PHOSPHOPANTETHEINYL TRANSFERASE"/>
    <property type="match status" value="1"/>
</dbReference>
<feature type="compositionally biased region" description="Polar residues" evidence="3">
    <location>
        <begin position="1"/>
        <end position="11"/>
    </location>
</feature>
<dbReference type="GO" id="GO:0000287">
    <property type="term" value="F:magnesium ion binding"/>
    <property type="evidence" value="ECO:0007669"/>
    <property type="project" value="InterPro"/>
</dbReference>
<comment type="similarity">
    <text evidence="1">Belongs to the P-Pant transferase superfamily. Gsp/Sfp/HetI/AcpT family.</text>
</comment>
<evidence type="ECO:0000256" key="3">
    <source>
        <dbReference type="SAM" id="MobiDB-lite"/>
    </source>
</evidence>
<dbReference type="Proteomes" id="UP000642748">
    <property type="component" value="Unassembled WGS sequence"/>
</dbReference>
<dbReference type="GO" id="GO:0019878">
    <property type="term" value="P:lysine biosynthetic process via aminoadipic acid"/>
    <property type="evidence" value="ECO:0007669"/>
    <property type="project" value="TreeGrafter"/>
</dbReference>
<dbReference type="Pfam" id="PF01648">
    <property type="entry name" value="ACPS"/>
    <property type="match status" value="1"/>
</dbReference>
<keyword evidence="6" id="KW-1185">Reference proteome</keyword>
<dbReference type="GO" id="GO:0005829">
    <property type="term" value="C:cytosol"/>
    <property type="evidence" value="ECO:0007669"/>
    <property type="project" value="TreeGrafter"/>
</dbReference>
<accession>A0A8J3QNX1</accession>
<dbReference type="InterPro" id="IPR037143">
    <property type="entry name" value="4-PPantetheinyl_Trfase_dom_sf"/>
</dbReference>
<keyword evidence="2 5" id="KW-0808">Transferase</keyword>
<evidence type="ECO:0000256" key="2">
    <source>
        <dbReference type="ARBA" id="ARBA00022679"/>
    </source>
</evidence>
<dbReference type="Gene3D" id="3.90.470.20">
    <property type="entry name" value="4'-phosphopantetheinyl transferase domain"/>
    <property type="match status" value="2"/>
</dbReference>
<comment type="caution">
    <text evidence="5">The sequence shown here is derived from an EMBL/GenBank/DDBJ whole genome shotgun (WGS) entry which is preliminary data.</text>
</comment>
<dbReference type="InterPro" id="IPR050559">
    <property type="entry name" value="P-Pant_transferase_sf"/>
</dbReference>